<dbReference type="PROSITE" id="PS00893">
    <property type="entry name" value="NUDIX_BOX"/>
    <property type="match status" value="1"/>
</dbReference>
<dbReference type="EMBL" id="BAAAMJ010000012">
    <property type="protein sequence ID" value="GAA1907242.1"/>
    <property type="molecule type" value="Genomic_DNA"/>
</dbReference>
<feature type="domain" description="Nudix hydrolase" evidence="2">
    <location>
        <begin position="1"/>
        <end position="128"/>
    </location>
</feature>
<evidence type="ECO:0000313" key="4">
    <source>
        <dbReference type="Proteomes" id="UP001501303"/>
    </source>
</evidence>
<accession>A0ABP5A8Y5</accession>
<gene>
    <name evidence="3" type="ORF">GCM10009716_16460</name>
</gene>
<evidence type="ECO:0000256" key="1">
    <source>
        <dbReference type="ARBA" id="ARBA00022801"/>
    </source>
</evidence>
<sequence length="133" mass="14690">MTALIDTVAWVEVTDGRILCTRSRGRELFYIPGGKRQDGESDLRTLVREVREELTVEVLPETAVHLGTYRADADGHGPGAVVRMACYTAAFRGTPVASAEIAEIAWFRYADRDRTAPVDRHVFDDLAAAGLLR</sequence>
<evidence type="ECO:0000259" key="2">
    <source>
        <dbReference type="PROSITE" id="PS51462"/>
    </source>
</evidence>
<organism evidence="3 4">
    <name type="scientific">Streptomyces sodiiphilus</name>
    <dbReference type="NCBI Taxonomy" id="226217"/>
    <lineage>
        <taxon>Bacteria</taxon>
        <taxon>Bacillati</taxon>
        <taxon>Actinomycetota</taxon>
        <taxon>Actinomycetes</taxon>
        <taxon>Kitasatosporales</taxon>
        <taxon>Streptomycetaceae</taxon>
        <taxon>Streptomyces</taxon>
    </lineage>
</organism>
<dbReference type="CDD" id="cd04690">
    <property type="entry name" value="NUDIX_Hydrolase"/>
    <property type="match status" value="1"/>
</dbReference>
<dbReference type="RefSeq" id="WP_344259895.1">
    <property type="nucleotide sequence ID" value="NZ_BAAAMJ010000012.1"/>
</dbReference>
<dbReference type="InterPro" id="IPR000086">
    <property type="entry name" value="NUDIX_hydrolase_dom"/>
</dbReference>
<keyword evidence="4" id="KW-1185">Reference proteome</keyword>
<dbReference type="Pfam" id="PF00293">
    <property type="entry name" value="NUDIX"/>
    <property type="match status" value="1"/>
</dbReference>
<dbReference type="InterPro" id="IPR015797">
    <property type="entry name" value="NUDIX_hydrolase-like_dom_sf"/>
</dbReference>
<evidence type="ECO:0000313" key="3">
    <source>
        <dbReference type="EMBL" id="GAA1907242.1"/>
    </source>
</evidence>
<reference evidence="4" key="1">
    <citation type="journal article" date="2019" name="Int. J. Syst. Evol. Microbiol.">
        <title>The Global Catalogue of Microorganisms (GCM) 10K type strain sequencing project: providing services to taxonomists for standard genome sequencing and annotation.</title>
        <authorList>
            <consortium name="The Broad Institute Genomics Platform"/>
            <consortium name="The Broad Institute Genome Sequencing Center for Infectious Disease"/>
            <person name="Wu L."/>
            <person name="Ma J."/>
        </authorList>
    </citation>
    <scope>NUCLEOTIDE SEQUENCE [LARGE SCALE GENOMIC DNA]</scope>
    <source>
        <strain evidence="4">JCM 13581</strain>
    </source>
</reference>
<dbReference type="SUPFAM" id="SSF55811">
    <property type="entry name" value="Nudix"/>
    <property type="match status" value="1"/>
</dbReference>
<proteinExistence type="predicted"/>
<keyword evidence="1" id="KW-0378">Hydrolase</keyword>
<dbReference type="Proteomes" id="UP001501303">
    <property type="component" value="Unassembled WGS sequence"/>
</dbReference>
<dbReference type="Gene3D" id="3.90.79.10">
    <property type="entry name" value="Nucleoside Triphosphate Pyrophosphohydrolase"/>
    <property type="match status" value="1"/>
</dbReference>
<name>A0ABP5A8Y5_9ACTN</name>
<dbReference type="PROSITE" id="PS51462">
    <property type="entry name" value="NUDIX"/>
    <property type="match status" value="1"/>
</dbReference>
<protein>
    <submittedName>
        <fullName evidence="3">NUDIX domain-containing protein</fullName>
    </submittedName>
</protein>
<comment type="caution">
    <text evidence="3">The sequence shown here is derived from an EMBL/GenBank/DDBJ whole genome shotgun (WGS) entry which is preliminary data.</text>
</comment>
<dbReference type="InterPro" id="IPR020084">
    <property type="entry name" value="NUDIX_hydrolase_CS"/>
</dbReference>